<feature type="domain" description="Borealin C-terminal" evidence="2">
    <location>
        <begin position="125"/>
        <end position="211"/>
    </location>
</feature>
<evidence type="ECO:0000313" key="4">
    <source>
        <dbReference type="Proteomes" id="UP000466442"/>
    </source>
</evidence>
<reference evidence="3" key="1">
    <citation type="journal article" date="2021" name="Mol. Ecol. Resour.">
        <title>Apolygus lucorum genome provides insights into omnivorousness and mesophyll feeding.</title>
        <authorList>
            <person name="Liu Y."/>
            <person name="Liu H."/>
            <person name="Wang H."/>
            <person name="Huang T."/>
            <person name="Liu B."/>
            <person name="Yang B."/>
            <person name="Yin L."/>
            <person name="Li B."/>
            <person name="Zhang Y."/>
            <person name="Zhang S."/>
            <person name="Jiang F."/>
            <person name="Zhang X."/>
            <person name="Ren Y."/>
            <person name="Wang B."/>
            <person name="Wang S."/>
            <person name="Lu Y."/>
            <person name="Wu K."/>
            <person name="Fan W."/>
            <person name="Wang G."/>
        </authorList>
    </citation>
    <scope>NUCLEOTIDE SEQUENCE</scope>
    <source>
        <strain evidence="3">12Hb</strain>
    </source>
</reference>
<dbReference type="Pfam" id="PF10512">
    <property type="entry name" value="Borealin"/>
    <property type="match status" value="1"/>
</dbReference>
<sequence length="243" mass="26955">MSEIDRRFNEFLRIAEEQYQISLQNINEKFGVLIDAFESDEVLRTAVWDEKDDLVEICQSLIDSRKKNEVPSKSQGSCESSSRKVMWATPSEPMSTKSGRRSKSADPGSRHTGIGMTTRLYGTLSNPDFKTPMQNSSDRFRFNIATVTPLPSKATDTSTTAILRKPKVGETAISMSGSPLLVSSDHVSVPSVIVPLADGRVFNVLGNSSQAVKETVAKRLEFRNCPQTQRPERFHQPVGSIIC</sequence>
<keyword evidence="4" id="KW-1185">Reference proteome</keyword>
<dbReference type="Proteomes" id="UP000466442">
    <property type="component" value="Unassembled WGS sequence"/>
</dbReference>
<gene>
    <name evidence="3" type="ORF">GE061_009066</name>
</gene>
<dbReference type="EMBL" id="WIXP02000002">
    <property type="protein sequence ID" value="KAF6214326.1"/>
    <property type="molecule type" value="Genomic_DNA"/>
</dbReference>
<organism evidence="3 4">
    <name type="scientific">Apolygus lucorum</name>
    <name type="common">Small green plant bug</name>
    <name type="synonym">Lygocoris lucorum</name>
    <dbReference type="NCBI Taxonomy" id="248454"/>
    <lineage>
        <taxon>Eukaryota</taxon>
        <taxon>Metazoa</taxon>
        <taxon>Ecdysozoa</taxon>
        <taxon>Arthropoda</taxon>
        <taxon>Hexapoda</taxon>
        <taxon>Insecta</taxon>
        <taxon>Pterygota</taxon>
        <taxon>Neoptera</taxon>
        <taxon>Paraneoptera</taxon>
        <taxon>Hemiptera</taxon>
        <taxon>Heteroptera</taxon>
        <taxon>Panheteroptera</taxon>
        <taxon>Cimicomorpha</taxon>
        <taxon>Miridae</taxon>
        <taxon>Mirini</taxon>
        <taxon>Apolygus</taxon>
    </lineage>
</organism>
<evidence type="ECO:0000259" key="2">
    <source>
        <dbReference type="Pfam" id="PF10512"/>
    </source>
</evidence>
<dbReference type="AlphaFoldDB" id="A0A8S9Y1V9"/>
<evidence type="ECO:0000313" key="3">
    <source>
        <dbReference type="EMBL" id="KAF6214326.1"/>
    </source>
</evidence>
<dbReference type="InterPro" id="IPR046466">
    <property type="entry name" value="Borealin_C"/>
</dbReference>
<dbReference type="OrthoDB" id="6360905at2759"/>
<protein>
    <recommendedName>
        <fullName evidence="2">Borealin C-terminal domain-containing protein</fullName>
    </recommendedName>
</protein>
<name>A0A8S9Y1V9_APOLU</name>
<accession>A0A8S9Y1V9</accession>
<feature type="compositionally biased region" description="Polar residues" evidence="1">
    <location>
        <begin position="71"/>
        <end position="80"/>
    </location>
</feature>
<feature type="region of interest" description="Disordered" evidence="1">
    <location>
        <begin position="65"/>
        <end position="116"/>
    </location>
</feature>
<evidence type="ECO:0000256" key="1">
    <source>
        <dbReference type="SAM" id="MobiDB-lite"/>
    </source>
</evidence>
<proteinExistence type="predicted"/>
<feature type="non-terminal residue" evidence="3">
    <location>
        <position position="243"/>
    </location>
</feature>
<comment type="caution">
    <text evidence="3">The sequence shown here is derived from an EMBL/GenBank/DDBJ whole genome shotgun (WGS) entry which is preliminary data.</text>
</comment>